<feature type="non-terminal residue" evidence="1">
    <location>
        <position position="289"/>
    </location>
</feature>
<organism evidence="1">
    <name type="scientific">marine sediment metagenome</name>
    <dbReference type="NCBI Taxonomy" id="412755"/>
    <lineage>
        <taxon>unclassified sequences</taxon>
        <taxon>metagenomes</taxon>
        <taxon>ecological metagenomes</taxon>
    </lineage>
</organism>
<dbReference type="AlphaFoldDB" id="X0RHT1"/>
<name>X0RHT1_9ZZZZ</name>
<comment type="caution">
    <text evidence="1">The sequence shown here is derived from an EMBL/GenBank/DDBJ whole genome shotgun (WGS) entry which is preliminary data.</text>
</comment>
<reference evidence="1" key="1">
    <citation type="journal article" date="2014" name="Front. Microbiol.">
        <title>High frequency of phylogenetically diverse reductive dehalogenase-homologous genes in deep subseafloor sedimentary metagenomes.</title>
        <authorList>
            <person name="Kawai M."/>
            <person name="Futagami T."/>
            <person name="Toyoda A."/>
            <person name="Takaki Y."/>
            <person name="Nishi S."/>
            <person name="Hori S."/>
            <person name="Arai W."/>
            <person name="Tsubouchi T."/>
            <person name="Morono Y."/>
            <person name="Uchiyama I."/>
            <person name="Ito T."/>
            <person name="Fujiyama A."/>
            <person name="Inagaki F."/>
            <person name="Takami H."/>
        </authorList>
    </citation>
    <scope>NUCLEOTIDE SEQUENCE</scope>
    <source>
        <strain evidence="1">Expedition CK06-06</strain>
    </source>
</reference>
<sequence length="289" mass="30528">MADGRIYTDLDWADYRALITSYCDLYATVVDQITCATVLVADTAAITDSGGVVRTFTAAAAEDQTAREFDQSGTDAECAVSLVSCVNNATYGVSGVTGASSGAVVSLTRAVVGVRNVIVVSATMTITYDVGLGDNDTLLEALFNGAKRKADGYLNNPFEVLNPTIAFSGVVADDYIVVNGRQYTAKAVADEDELYFALGASDSLTADNFCTYVNSTTLGGTWGATGVEGVLATNASGAVTLTRRQGYADCDLIEVTSSDEDKLLVRQVLTQTSIPDAVIQWICQYCKRH</sequence>
<dbReference type="EMBL" id="BARS01007698">
    <property type="protein sequence ID" value="GAF68414.1"/>
    <property type="molecule type" value="Genomic_DNA"/>
</dbReference>
<proteinExistence type="predicted"/>
<accession>X0RHT1</accession>
<gene>
    <name evidence="1" type="ORF">S01H1_14777</name>
</gene>
<evidence type="ECO:0000313" key="1">
    <source>
        <dbReference type="EMBL" id="GAF68414.1"/>
    </source>
</evidence>
<protein>
    <submittedName>
        <fullName evidence="1">Uncharacterized protein</fullName>
    </submittedName>
</protein>